<evidence type="ECO:0000256" key="8">
    <source>
        <dbReference type="ARBA" id="ARBA00022840"/>
    </source>
</evidence>
<evidence type="ECO:0000256" key="5">
    <source>
        <dbReference type="ARBA" id="ARBA00013948"/>
    </source>
</evidence>
<feature type="region of interest" description="Disordered" evidence="15">
    <location>
        <begin position="1"/>
        <end position="88"/>
    </location>
</feature>
<evidence type="ECO:0000256" key="10">
    <source>
        <dbReference type="ARBA" id="ARBA00030980"/>
    </source>
</evidence>
<feature type="binding site" evidence="14">
    <location>
        <position position="264"/>
    </location>
    <ligand>
        <name>ATP</name>
        <dbReference type="ChEBI" id="CHEBI:30616"/>
    </ligand>
</feature>
<comment type="caution">
    <text evidence="17">The sequence shown here is derived from an EMBL/GenBank/DDBJ whole genome shotgun (WGS) entry which is preliminary data.</text>
</comment>
<evidence type="ECO:0000256" key="1">
    <source>
        <dbReference type="ARBA" id="ARBA00003747"/>
    </source>
</evidence>
<dbReference type="AlphaFoldDB" id="A0A9W9RW81"/>
<feature type="compositionally biased region" description="Basic and acidic residues" evidence="15">
    <location>
        <begin position="46"/>
        <end position="60"/>
    </location>
</feature>
<keyword evidence="7 14" id="KW-0547">Nucleotide-binding</keyword>
<keyword evidence="9" id="KW-0779">Telomere</keyword>
<evidence type="ECO:0000256" key="15">
    <source>
        <dbReference type="SAM" id="MobiDB-lite"/>
    </source>
</evidence>
<dbReference type="PROSITE" id="PS00109">
    <property type="entry name" value="PROTEIN_KINASE_TYR"/>
    <property type="match status" value="1"/>
</dbReference>
<accession>A0A9W9RW81</accession>
<dbReference type="PROSITE" id="PS50011">
    <property type="entry name" value="PROTEIN_KINASE_DOM"/>
    <property type="match status" value="1"/>
</dbReference>
<dbReference type="SUPFAM" id="SSF56112">
    <property type="entry name" value="Protein kinase-like (PK-like)"/>
    <property type="match status" value="1"/>
</dbReference>
<feature type="domain" description="Protein kinase" evidence="16">
    <location>
        <begin position="228"/>
        <end position="585"/>
    </location>
</feature>
<feature type="compositionally biased region" description="Acidic residues" evidence="15">
    <location>
        <begin position="61"/>
        <end position="72"/>
    </location>
</feature>
<dbReference type="EC" id="2.7.11.1" evidence="4"/>
<comment type="catalytic activity">
    <reaction evidence="12">
        <text>L-threonyl-[protein] + ATP = O-phospho-L-threonyl-[protein] + ADP + H(+)</text>
        <dbReference type="Rhea" id="RHEA:46608"/>
        <dbReference type="Rhea" id="RHEA-COMP:11060"/>
        <dbReference type="Rhea" id="RHEA-COMP:11605"/>
        <dbReference type="ChEBI" id="CHEBI:15378"/>
        <dbReference type="ChEBI" id="CHEBI:30013"/>
        <dbReference type="ChEBI" id="CHEBI:30616"/>
        <dbReference type="ChEBI" id="CHEBI:61977"/>
        <dbReference type="ChEBI" id="CHEBI:456216"/>
        <dbReference type="EC" id="2.7.11.1"/>
    </reaction>
</comment>
<keyword evidence="8 14" id="KW-0067">ATP-binding</keyword>
<proteinExistence type="predicted"/>
<sequence>MAGSNDIFFSGSEETRRVVESPEDTIMSGVSGESESEGSDSYLLQEHSEEDREELRREPEEPQELEPEEPNEPNEPGGQQGAESSYGFSSIPTDIYGFDFLGEGRPIEPLENQVGQPSDPRGMAFVGFQHSFGYNALKLLDPNHPLSQQHPQISRVFRARLKAVFDKRGRRNFSLCECHGGSWLDTAGHDEKFQASFSALYQEMKRIPYTQRTTAKIRVLCPSLLERIRIYGILGQGTYGIAFVAREWSGAADRSTNPEQYAIKGQAHKTVVNELLINRAFPEMSRFVEPTGEEHFIPAEAIALIYLNNSDRFPTIDSIYVHGLQWALVMRACIDDFPEGRAKIPEQDSFLHDVEGVLRYRLPSFPPFTGKWLTNNDHNVVVSEMEGCKIASQFLEGLVQLNDIRICHGDLSVNNYLVDQDLNLQLIDLGLMTFSPTDEGFQYTVDGVIPFQEYEMRPELAAEYLKFDRLRDLGASDVMPRELYLPNDKRDIALWKFSTLAYGFLHGYWPWELQNLSQNWHGNWDGDYTNEHYPEVKNRRKRMVNEDVTINENLSQDCQDMLQATLARNLEDRPNLQELTSFPWFSEWTAAEVESGRPLKRPRVATYAKAQQGGGRLVRRYDIYGGKNT</sequence>
<evidence type="ECO:0000256" key="7">
    <source>
        <dbReference type="ARBA" id="ARBA00022741"/>
    </source>
</evidence>
<dbReference type="InterPro" id="IPR011009">
    <property type="entry name" value="Kinase-like_dom_sf"/>
</dbReference>
<dbReference type="EMBL" id="JAPZBR010000001">
    <property type="protein sequence ID" value="KAJ5367567.1"/>
    <property type="molecule type" value="Genomic_DNA"/>
</dbReference>
<evidence type="ECO:0000259" key="16">
    <source>
        <dbReference type="PROSITE" id="PS50011"/>
    </source>
</evidence>
<dbReference type="PANTHER" id="PTHR24346">
    <property type="entry name" value="MAP/MICROTUBULE AFFINITY-REGULATING KINASE"/>
    <property type="match status" value="1"/>
</dbReference>
<dbReference type="PANTHER" id="PTHR24346:SF30">
    <property type="entry name" value="MATERNAL EMBRYONIC LEUCINE ZIPPER KINASE"/>
    <property type="match status" value="1"/>
</dbReference>
<keyword evidence="9" id="KW-0158">Chromosome</keyword>
<protein>
    <recommendedName>
        <fullName evidence="6">EKC/KEOPS complex subunit BUD32</fullName>
        <ecNumber evidence="4">2.7.11.1</ecNumber>
    </recommendedName>
    <alternativeName>
        <fullName evidence="10 11">Atypical Serine/threonine protein kinase BUD32</fullName>
    </alternativeName>
    <alternativeName>
        <fullName evidence="5">EKC/KEOPS complex subunit bud32</fullName>
    </alternativeName>
</protein>
<dbReference type="InterPro" id="IPR000719">
    <property type="entry name" value="Prot_kinase_dom"/>
</dbReference>
<comment type="subunit">
    <text evidence="3">Component of the EKC/KEOPS complex composed of at least BUD32, CGI121, GON7, KAE1 and PCC1; the whole complex dimerizes.</text>
</comment>
<dbReference type="GO" id="GO:0000781">
    <property type="term" value="C:chromosome, telomeric region"/>
    <property type="evidence" value="ECO:0007669"/>
    <property type="project" value="UniProtKB-SubCell"/>
</dbReference>
<evidence type="ECO:0000256" key="9">
    <source>
        <dbReference type="ARBA" id="ARBA00022895"/>
    </source>
</evidence>
<comment type="catalytic activity">
    <reaction evidence="13">
        <text>L-seryl-[protein] + ATP = O-phospho-L-seryl-[protein] + ADP + H(+)</text>
        <dbReference type="Rhea" id="RHEA:17989"/>
        <dbReference type="Rhea" id="RHEA-COMP:9863"/>
        <dbReference type="Rhea" id="RHEA-COMP:11604"/>
        <dbReference type="ChEBI" id="CHEBI:15378"/>
        <dbReference type="ChEBI" id="CHEBI:29999"/>
        <dbReference type="ChEBI" id="CHEBI:30616"/>
        <dbReference type="ChEBI" id="CHEBI:83421"/>
        <dbReference type="ChEBI" id="CHEBI:456216"/>
        <dbReference type="EC" id="2.7.11.1"/>
    </reaction>
</comment>
<evidence type="ECO:0000256" key="2">
    <source>
        <dbReference type="ARBA" id="ARBA00004574"/>
    </source>
</evidence>
<keyword evidence="18" id="KW-1185">Reference proteome</keyword>
<dbReference type="GO" id="GO:0005524">
    <property type="term" value="F:ATP binding"/>
    <property type="evidence" value="ECO:0007669"/>
    <property type="project" value="UniProtKB-UniRule"/>
</dbReference>
<evidence type="ECO:0000256" key="12">
    <source>
        <dbReference type="ARBA" id="ARBA00047899"/>
    </source>
</evidence>
<evidence type="ECO:0000256" key="4">
    <source>
        <dbReference type="ARBA" id="ARBA00012513"/>
    </source>
</evidence>
<dbReference type="InterPro" id="IPR017441">
    <property type="entry name" value="Protein_kinase_ATP_BS"/>
</dbReference>
<reference evidence="17" key="1">
    <citation type="submission" date="2022-12" db="EMBL/GenBank/DDBJ databases">
        <authorList>
            <person name="Petersen C."/>
        </authorList>
    </citation>
    <scope>NUCLEOTIDE SEQUENCE</scope>
    <source>
        <strain evidence="17">IBT 35675</strain>
    </source>
</reference>
<reference evidence="17" key="2">
    <citation type="journal article" date="2023" name="IMA Fungus">
        <title>Comparative genomic study of the Penicillium genus elucidates a diverse pangenome and 15 lateral gene transfer events.</title>
        <authorList>
            <person name="Petersen C."/>
            <person name="Sorensen T."/>
            <person name="Nielsen M.R."/>
            <person name="Sondergaard T.E."/>
            <person name="Sorensen J.L."/>
            <person name="Fitzpatrick D.A."/>
            <person name="Frisvad J.C."/>
            <person name="Nielsen K.L."/>
        </authorList>
    </citation>
    <scope>NUCLEOTIDE SEQUENCE</scope>
    <source>
        <strain evidence="17">IBT 35675</strain>
    </source>
</reference>
<comment type="subcellular location">
    <subcellularLocation>
        <location evidence="2">Chromosome</location>
        <location evidence="2">Telomere</location>
    </subcellularLocation>
</comment>
<gene>
    <name evidence="17" type="ORF">N7541_001508</name>
</gene>
<dbReference type="Proteomes" id="UP001148299">
    <property type="component" value="Unassembled WGS sequence"/>
</dbReference>
<dbReference type="PROSITE" id="PS00107">
    <property type="entry name" value="PROTEIN_KINASE_ATP"/>
    <property type="match status" value="1"/>
</dbReference>
<evidence type="ECO:0000313" key="17">
    <source>
        <dbReference type="EMBL" id="KAJ5367567.1"/>
    </source>
</evidence>
<dbReference type="InterPro" id="IPR008266">
    <property type="entry name" value="Tyr_kinase_AS"/>
</dbReference>
<dbReference type="Gene3D" id="1.10.510.10">
    <property type="entry name" value="Transferase(Phosphotransferase) domain 1"/>
    <property type="match status" value="1"/>
</dbReference>
<dbReference type="GO" id="GO:0004674">
    <property type="term" value="F:protein serine/threonine kinase activity"/>
    <property type="evidence" value="ECO:0007669"/>
    <property type="project" value="UniProtKB-EC"/>
</dbReference>
<dbReference type="GO" id="GO:0005737">
    <property type="term" value="C:cytoplasm"/>
    <property type="evidence" value="ECO:0007669"/>
    <property type="project" value="TreeGrafter"/>
</dbReference>
<evidence type="ECO:0000256" key="14">
    <source>
        <dbReference type="PROSITE-ProRule" id="PRU10141"/>
    </source>
</evidence>
<comment type="function">
    <text evidence="1">Component of the EKC/KEOPS complex that is required for the formation of a threonylcarbamoyl group on adenosine at position 37 (t(6)A37) in tRNAs that read codons beginning with adenine. The complex is probably involved in the transfer of the threonylcarbamoyl moiety of threonylcarbamoyl-AMP (TC-AMP) to the N6 group of A37. BUD32 has ATPase activity in the context of the EKC/KEOPS complex and likely plays a supporting role to the catalytic subunit KAE1. The EKC/KEOPS complex also promotes both telomere uncapping and telomere elongation. The complex is required for efficient recruitment of transcriptional coactivators.</text>
</comment>
<evidence type="ECO:0000256" key="13">
    <source>
        <dbReference type="ARBA" id="ARBA00048679"/>
    </source>
</evidence>
<dbReference type="GO" id="GO:0035556">
    <property type="term" value="P:intracellular signal transduction"/>
    <property type="evidence" value="ECO:0007669"/>
    <property type="project" value="TreeGrafter"/>
</dbReference>
<name>A0A9W9RW81_PENBR</name>
<evidence type="ECO:0000256" key="6">
    <source>
        <dbReference type="ARBA" id="ARBA00019973"/>
    </source>
</evidence>
<organism evidence="17 18">
    <name type="scientific">Penicillium brevicompactum</name>
    <dbReference type="NCBI Taxonomy" id="5074"/>
    <lineage>
        <taxon>Eukaryota</taxon>
        <taxon>Fungi</taxon>
        <taxon>Dikarya</taxon>
        <taxon>Ascomycota</taxon>
        <taxon>Pezizomycotina</taxon>
        <taxon>Eurotiomycetes</taxon>
        <taxon>Eurotiomycetidae</taxon>
        <taxon>Eurotiales</taxon>
        <taxon>Aspergillaceae</taxon>
        <taxon>Penicillium</taxon>
    </lineage>
</organism>
<dbReference type="SMART" id="SM00220">
    <property type="entry name" value="S_TKc"/>
    <property type="match status" value="1"/>
</dbReference>
<evidence type="ECO:0000313" key="18">
    <source>
        <dbReference type="Proteomes" id="UP001148299"/>
    </source>
</evidence>
<evidence type="ECO:0000256" key="3">
    <source>
        <dbReference type="ARBA" id="ARBA00011534"/>
    </source>
</evidence>
<evidence type="ECO:0000256" key="11">
    <source>
        <dbReference type="ARBA" id="ARBA00033194"/>
    </source>
</evidence>